<gene>
    <name evidence="3" type="ORF">J5V48_06770</name>
</gene>
<comment type="caution">
    <text evidence="3">The sequence shown here is derived from an EMBL/GenBank/DDBJ whole genome shotgun (WGS) entry which is preliminary data.</text>
</comment>
<keyword evidence="4" id="KW-1185">Reference proteome</keyword>
<dbReference type="EMBL" id="JAGFNY010000022">
    <property type="protein sequence ID" value="MBW7570591.1"/>
    <property type="molecule type" value="Genomic_DNA"/>
</dbReference>
<dbReference type="Proteomes" id="UP000731465">
    <property type="component" value="Unassembled WGS sequence"/>
</dbReference>
<dbReference type="Pfam" id="PF13240">
    <property type="entry name" value="Zn_Ribbon_1"/>
    <property type="match status" value="1"/>
</dbReference>
<sequence length="192" mass="21312">MFCSKCGADNPDGANFCIKCGHALNFTIPENKVNTVPAANQSLINETQNCNSLMIIGLIFSLLNYVPYVNIMSCIVSYIVTILGMCKVIAFCQKYVSFDSNAAMIEKMTRTLRLHYIITLVSAFFVLFIAVLLVSYSAYGGLQAQNDDVNLFLGLCIVVLLIYNCAISIWCLVRWFTIREFILGAKAQLSKA</sequence>
<dbReference type="InterPro" id="IPR026870">
    <property type="entry name" value="Zinc_ribbon_dom"/>
</dbReference>
<dbReference type="Gene3D" id="4.10.1060.50">
    <property type="match status" value="1"/>
</dbReference>
<name>A0ABS7DHL8_9GAMM</name>
<dbReference type="RefSeq" id="WP_219937816.1">
    <property type="nucleotide sequence ID" value="NZ_JAGFNY010000022.1"/>
</dbReference>
<evidence type="ECO:0000313" key="3">
    <source>
        <dbReference type="EMBL" id="MBW7570591.1"/>
    </source>
</evidence>
<feature type="domain" description="Zinc-ribbon" evidence="2">
    <location>
        <begin position="2"/>
        <end position="24"/>
    </location>
</feature>
<feature type="transmembrane region" description="Helical" evidence="1">
    <location>
        <begin position="116"/>
        <end position="139"/>
    </location>
</feature>
<evidence type="ECO:0000256" key="1">
    <source>
        <dbReference type="SAM" id="Phobius"/>
    </source>
</evidence>
<keyword evidence="1" id="KW-1133">Transmembrane helix</keyword>
<evidence type="ECO:0000313" key="4">
    <source>
        <dbReference type="Proteomes" id="UP000731465"/>
    </source>
</evidence>
<keyword evidence="1" id="KW-0812">Transmembrane</keyword>
<feature type="transmembrane region" description="Helical" evidence="1">
    <location>
        <begin position="75"/>
        <end position="96"/>
    </location>
</feature>
<organism evidence="3 4">
    <name type="scientific">Succinivibrio faecicola</name>
    <dbReference type="NCBI Taxonomy" id="2820300"/>
    <lineage>
        <taxon>Bacteria</taxon>
        <taxon>Pseudomonadati</taxon>
        <taxon>Pseudomonadota</taxon>
        <taxon>Gammaproteobacteria</taxon>
        <taxon>Aeromonadales</taxon>
        <taxon>Succinivibrionaceae</taxon>
        <taxon>Succinivibrio</taxon>
    </lineage>
</organism>
<accession>A0ABS7DHL8</accession>
<dbReference type="InterPro" id="IPR038587">
    <property type="entry name" value="Ribosomal_eL40_sf"/>
</dbReference>
<reference evidence="3 4" key="1">
    <citation type="submission" date="2021-03" db="EMBL/GenBank/DDBJ databases">
        <title>Succinivibrio sp. nov. isolated from feces of cow.</title>
        <authorList>
            <person name="Choi J.-Y."/>
        </authorList>
    </citation>
    <scope>NUCLEOTIDE SEQUENCE [LARGE SCALE GENOMIC DNA]</scope>
    <source>
        <strain evidence="3 4">AGMB01872</strain>
    </source>
</reference>
<evidence type="ECO:0000259" key="2">
    <source>
        <dbReference type="Pfam" id="PF13240"/>
    </source>
</evidence>
<feature type="transmembrane region" description="Helical" evidence="1">
    <location>
        <begin position="151"/>
        <end position="173"/>
    </location>
</feature>
<protein>
    <submittedName>
        <fullName evidence="3">Zinc ribbon domain-containing protein</fullName>
    </submittedName>
</protein>
<keyword evidence="1" id="KW-0472">Membrane</keyword>
<proteinExistence type="predicted"/>